<evidence type="ECO:0000313" key="6">
    <source>
        <dbReference type="EMBL" id="RKO86007.1"/>
    </source>
</evidence>
<dbReference type="InterPro" id="IPR000270">
    <property type="entry name" value="PB1_dom"/>
</dbReference>
<dbReference type="SMART" id="SM00666">
    <property type="entry name" value="PB1"/>
    <property type="match status" value="1"/>
</dbReference>
<keyword evidence="2" id="KW-0129">CBS domain</keyword>
<dbReference type="PROSITE" id="PS51371">
    <property type="entry name" value="CBS"/>
    <property type="match status" value="3"/>
</dbReference>
<keyword evidence="1" id="KW-0677">Repeat</keyword>
<dbReference type="SUPFAM" id="SSF54277">
    <property type="entry name" value="CAD &amp; PB1 domains"/>
    <property type="match status" value="1"/>
</dbReference>
<organism evidence="6 7">
    <name type="scientific">Blyttiomyces helicus</name>
    <dbReference type="NCBI Taxonomy" id="388810"/>
    <lineage>
        <taxon>Eukaryota</taxon>
        <taxon>Fungi</taxon>
        <taxon>Fungi incertae sedis</taxon>
        <taxon>Chytridiomycota</taxon>
        <taxon>Chytridiomycota incertae sedis</taxon>
        <taxon>Chytridiomycetes</taxon>
        <taxon>Chytridiomycetes incertae sedis</taxon>
        <taxon>Blyttiomyces</taxon>
    </lineage>
</organism>
<dbReference type="Pfam" id="PF00564">
    <property type="entry name" value="PB1"/>
    <property type="match status" value="1"/>
</dbReference>
<dbReference type="Pfam" id="PF00571">
    <property type="entry name" value="CBS"/>
    <property type="match status" value="4"/>
</dbReference>
<dbReference type="Gene3D" id="3.10.20.90">
    <property type="entry name" value="Phosphatidylinositol 3-kinase Catalytic Subunit, Chain A, domain 1"/>
    <property type="match status" value="1"/>
</dbReference>
<dbReference type="InterPro" id="IPR053793">
    <property type="entry name" value="PB1-like"/>
</dbReference>
<dbReference type="OrthoDB" id="418595at2759"/>
<protein>
    <recommendedName>
        <fullName evidence="8">CBS-domain-containing protein</fullName>
    </recommendedName>
</protein>
<feature type="compositionally biased region" description="Basic and acidic residues" evidence="3">
    <location>
        <begin position="32"/>
        <end position="48"/>
    </location>
</feature>
<evidence type="ECO:0000256" key="2">
    <source>
        <dbReference type="PROSITE-ProRule" id="PRU00703"/>
    </source>
</evidence>
<dbReference type="InterPro" id="IPR051462">
    <property type="entry name" value="CBS_domain-containing"/>
</dbReference>
<sequence length="592" mass="63763">EKAPTSGALSTMMSDSGRSDRRTASKPTRQRGARDDAIRKKVEQELSRKTGRRSHHSSAGPAPSARRHKPGSVSSLRPAPAIIIMDTSRIVQAAQLMAAKRADAVLAVNAEGALVGILTDKDIAYRVVAEGLDLRTTLVSDVMTQNPISVYDTDSRNGALDIMVRRRFRHLPVISEAADATAAADDEDSHGGSDAGVGTSVVGLLDITKCVFERLDDLERKVNEDRNIISAMEALERRGSLASEHVGVMRSQHGCPSFVPHCLLDLIPVSFHAFFSSVREAARAMRQHHQTAVLVINPDSDEKVAGIFTTKDIVLRVLAASLDPITTTVVRVMTPHPDSANSDMSIFEALKKLYVGHYLHLPVIDSGVPVGLVDVMTLTISMLTYLMSKDARDGAAADASAESGPMWNKFWNSTFAGTNSIEAESDRLSIASDSIAGSSISVANPHVPYSPRSSASHLSHQPRPDPLNYHRPDHSVIGSVAPSSVQPRPADEGQFSFKLKDIQSGKVFRFTARSDSLADLVAQVRSKFATDPAADSIPAPGDAAPQEPLIRLSYLDDEGDIIHLASDRDLEEGVSLARRAGLTRLMLYAGDP</sequence>
<feature type="domain" description="PB1" evidence="5">
    <location>
        <begin position="492"/>
        <end position="590"/>
    </location>
</feature>
<feature type="non-terminal residue" evidence="6">
    <location>
        <position position="592"/>
    </location>
</feature>
<evidence type="ECO:0008006" key="8">
    <source>
        <dbReference type="Google" id="ProtNLM"/>
    </source>
</evidence>
<evidence type="ECO:0000256" key="3">
    <source>
        <dbReference type="SAM" id="MobiDB-lite"/>
    </source>
</evidence>
<dbReference type="CDD" id="cd17782">
    <property type="entry name" value="CBS_pair_MUG70_2"/>
    <property type="match status" value="1"/>
</dbReference>
<name>A0A4V1IQB8_9FUNG</name>
<evidence type="ECO:0000256" key="1">
    <source>
        <dbReference type="ARBA" id="ARBA00022737"/>
    </source>
</evidence>
<gene>
    <name evidence="6" type="ORF">BDK51DRAFT_8880</name>
</gene>
<feature type="domain" description="CBS" evidence="4">
    <location>
        <begin position="333"/>
        <end position="391"/>
    </location>
</feature>
<feature type="domain" description="CBS" evidence="4">
    <location>
        <begin position="258"/>
        <end position="324"/>
    </location>
</feature>
<dbReference type="InterPro" id="IPR046342">
    <property type="entry name" value="CBS_dom_sf"/>
</dbReference>
<accession>A0A4V1IQB8</accession>
<dbReference type="PANTHER" id="PTHR48108:SF26">
    <property type="entry name" value="CBS DOMAIN-CONTAINING PROTEIN DDB_G0289609"/>
    <property type="match status" value="1"/>
</dbReference>
<dbReference type="Gene3D" id="3.10.580.10">
    <property type="entry name" value="CBS-domain"/>
    <property type="match status" value="2"/>
</dbReference>
<feature type="domain" description="CBS" evidence="4">
    <location>
        <begin position="76"/>
        <end position="134"/>
    </location>
</feature>
<dbReference type="InterPro" id="IPR000644">
    <property type="entry name" value="CBS_dom"/>
</dbReference>
<dbReference type="SMART" id="SM00116">
    <property type="entry name" value="CBS"/>
    <property type="match status" value="4"/>
</dbReference>
<dbReference type="Proteomes" id="UP000269721">
    <property type="component" value="Unassembled WGS sequence"/>
</dbReference>
<feature type="non-terminal residue" evidence="6">
    <location>
        <position position="1"/>
    </location>
</feature>
<dbReference type="AlphaFoldDB" id="A0A4V1IQB8"/>
<dbReference type="PANTHER" id="PTHR48108">
    <property type="entry name" value="CBS DOMAIN-CONTAINING PROTEIN CBSX2, CHLOROPLASTIC"/>
    <property type="match status" value="1"/>
</dbReference>
<dbReference type="SUPFAM" id="SSF54631">
    <property type="entry name" value="CBS-domain pair"/>
    <property type="match status" value="2"/>
</dbReference>
<evidence type="ECO:0000259" key="5">
    <source>
        <dbReference type="PROSITE" id="PS51745"/>
    </source>
</evidence>
<dbReference type="PROSITE" id="PS51745">
    <property type="entry name" value="PB1"/>
    <property type="match status" value="1"/>
</dbReference>
<feature type="region of interest" description="Disordered" evidence="3">
    <location>
        <begin position="450"/>
        <end position="472"/>
    </location>
</feature>
<evidence type="ECO:0000313" key="7">
    <source>
        <dbReference type="Proteomes" id="UP000269721"/>
    </source>
</evidence>
<feature type="compositionally biased region" description="Polar residues" evidence="3">
    <location>
        <begin position="7"/>
        <end position="16"/>
    </location>
</feature>
<proteinExistence type="predicted"/>
<reference evidence="7" key="1">
    <citation type="journal article" date="2018" name="Nat. Microbiol.">
        <title>Leveraging single-cell genomics to expand the fungal tree of life.</title>
        <authorList>
            <person name="Ahrendt S.R."/>
            <person name="Quandt C.A."/>
            <person name="Ciobanu D."/>
            <person name="Clum A."/>
            <person name="Salamov A."/>
            <person name="Andreopoulos B."/>
            <person name="Cheng J.F."/>
            <person name="Woyke T."/>
            <person name="Pelin A."/>
            <person name="Henrissat B."/>
            <person name="Reynolds N.K."/>
            <person name="Benny G.L."/>
            <person name="Smith M.E."/>
            <person name="James T.Y."/>
            <person name="Grigoriev I.V."/>
        </authorList>
    </citation>
    <scope>NUCLEOTIDE SEQUENCE [LARGE SCALE GENOMIC DNA]</scope>
</reference>
<keyword evidence="7" id="KW-1185">Reference proteome</keyword>
<evidence type="ECO:0000259" key="4">
    <source>
        <dbReference type="PROSITE" id="PS51371"/>
    </source>
</evidence>
<feature type="region of interest" description="Disordered" evidence="3">
    <location>
        <begin position="1"/>
        <end position="75"/>
    </location>
</feature>
<dbReference type="EMBL" id="KZ998557">
    <property type="protein sequence ID" value="RKO86007.1"/>
    <property type="molecule type" value="Genomic_DNA"/>
</dbReference>